<organism evidence="2 3">
    <name type="scientific">marine gamma proteobacterium HTCC2143</name>
    <dbReference type="NCBI Taxonomy" id="247633"/>
    <lineage>
        <taxon>Bacteria</taxon>
        <taxon>Pseudomonadati</taxon>
        <taxon>Pseudomonadota</taxon>
        <taxon>Gammaproteobacteria</taxon>
        <taxon>Cellvibrionales</taxon>
        <taxon>Spongiibacteraceae</taxon>
        <taxon>BD1-7 clade</taxon>
    </lineage>
</organism>
<dbReference type="SMART" id="SM00849">
    <property type="entry name" value="Lactamase_B"/>
    <property type="match status" value="1"/>
</dbReference>
<dbReference type="CDD" id="cd16278">
    <property type="entry name" value="metallo-hydrolase-like_MBL-fold"/>
    <property type="match status" value="1"/>
</dbReference>
<dbReference type="EMBL" id="AAVT01000009">
    <property type="protein sequence ID" value="EAW30301.1"/>
    <property type="molecule type" value="Genomic_DNA"/>
</dbReference>
<keyword evidence="3" id="KW-1185">Reference proteome</keyword>
<sequence>MVEIVAGKVVQLTKNVRRITAPNPGMMTGPGTNTYLVGSDQIAVIDPGPAEPSHIEAILAACDGKLAWILVTHTHPDHSPAAAVLAKETGAMLMGNVLKENDGHQDDSFIPDESFSHNQCLSSAEFTIRAIHTPGHVDNHICFLVEEDGLLLTGDHIMQGSTVVIIPPYGDMKDYIESLRLLLDYPIDALGPAHGHLIDTPKKEIQYLIDHRLGRETKVVSVLSKERAGTLDSLTPLVYDDVDAKLHPIARYSLLAHLLKLEKDQRAEHTDEKWTFTD</sequence>
<dbReference type="AlphaFoldDB" id="A0YG51"/>
<dbReference type="PANTHER" id="PTHR23131:SF0">
    <property type="entry name" value="ENDORIBONUCLEASE LACTB2"/>
    <property type="match status" value="1"/>
</dbReference>
<dbReference type="InterPro" id="IPR050662">
    <property type="entry name" value="Sec-metab_biosynth-thioest"/>
</dbReference>
<dbReference type="Proteomes" id="UP000004931">
    <property type="component" value="Unassembled WGS sequence"/>
</dbReference>
<dbReference type="InterPro" id="IPR036866">
    <property type="entry name" value="RibonucZ/Hydroxyglut_hydro"/>
</dbReference>
<dbReference type="Gene3D" id="3.60.15.10">
    <property type="entry name" value="Ribonuclease Z/Hydroxyacylglutathione hydrolase-like"/>
    <property type="match status" value="1"/>
</dbReference>
<evidence type="ECO:0000259" key="1">
    <source>
        <dbReference type="SMART" id="SM00849"/>
    </source>
</evidence>
<keyword evidence="2" id="KW-0378">Hydrolase</keyword>
<evidence type="ECO:0000313" key="3">
    <source>
        <dbReference type="Proteomes" id="UP000004931"/>
    </source>
</evidence>
<dbReference type="Gene3D" id="1.10.10.10">
    <property type="entry name" value="Winged helix-like DNA-binding domain superfamily/Winged helix DNA-binding domain"/>
    <property type="match status" value="1"/>
</dbReference>
<evidence type="ECO:0000313" key="2">
    <source>
        <dbReference type="EMBL" id="EAW30301.1"/>
    </source>
</evidence>
<dbReference type="OrthoDB" id="9784009at2"/>
<name>A0YG51_9GAMM</name>
<protein>
    <submittedName>
        <fullName evidence="2">NUDIX hydrolase:Beta-lactamase-like protein</fullName>
    </submittedName>
</protein>
<accession>A0YG51</accession>
<dbReference type="Pfam" id="PF17778">
    <property type="entry name" value="WHD_BLACT"/>
    <property type="match status" value="1"/>
</dbReference>
<dbReference type="InterPro" id="IPR036388">
    <property type="entry name" value="WH-like_DNA-bd_sf"/>
</dbReference>
<dbReference type="InterPro" id="IPR041516">
    <property type="entry name" value="LACTB2_WH"/>
</dbReference>
<dbReference type="Pfam" id="PF00753">
    <property type="entry name" value="Lactamase_B"/>
    <property type="match status" value="1"/>
</dbReference>
<reference evidence="2 3" key="1">
    <citation type="journal article" date="2010" name="J. Bacteriol.">
        <title>Genome sequence of the oligotrophic marine Gammaproteobacterium HTCC2143, isolated from the Oregon Coast.</title>
        <authorList>
            <person name="Oh H.M."/>
            <person name="Kang I."/>
            <person name="Ferriera S."/>
            <person name="Giovannoni S.J."/>
            <person name="Cho J.C."/>
        </authorList>
    </citation>
    <scope>NUCLEOTIDE SEQUENCE [LARGE SCALE GENOMIC DNA]</scope>
    <source>
        <strain evidence="2 3">HTCC2143</strain>
    </source>
</reference>
<dbReference type="SUPFAM" id="SSF56281">
    <property type="entry name" value="Metallo-hydrolase/oxidoreductase"/>
    <property type="match status" value="1"/>
</dbReference>
<dbReference type="InterPro" id="IPR001279">
    <property type="entry name" value="Metallo-B-lactamas"/>
</dbReference>
<dbReference type="PANTHER" id="PTHR23131">
    <property type="entry name" value="ENDORIBONUCLEASE LACTB2"/>
    <property type="match status" value="1"/>
</dbReference>
<dbReference type="eggNOG" id="COG0491">
    <property type="taxonomic scope" value="Bacteria"/>
</dbReference>
<proteinExistence type="predicted"/>
<comment type="caution">
    <text evidence="2">The sequence shown here is derived from an EMBL/GenBank/DDBJ whole genome shotgun (WGS) entry which is preliminary data.</text>
</comment>
<gene>
    <name evidence="2" type="ORF">GP2143_02120</name>
</gene>
<dbReference type="GO" id="GO:0016787">
    <property type="term" value="F:hydrolase activity"/>
    <property type="evidence" value="ECO:0007669"/>
    <property type="project" value="UniProtKB-KW"/>
</dbReference>
<dbReference type="STRING" id="247633.GP2143_02120"/>
<feature type="domain" description="Metallo-beta-lactamase" evidence="1">
    <location>
        <begin position="31"/>
        <end position="194"/>
    </location>
</feature>